<feature type="domain" description="Fe-containing alcohol dehydrogenase-like C-terminal" evidence="5">
    <location>
        <begin position="193"/>
        <end position="389"/>
    </location>
</feature>
<sequence length="390" mass="41849">MMNFTYYLPTRILFGAGMLNELHAQKLPGKKALIVTTIGKSIKKYGYLDRVEEQLAKAGVSTVLFDKILPNPVKKHVMEGAALAKKEGCDFIVGLGGGSSIDSAKSIALMATNEGDYWDYIAGGSGKARIPENRPLPVVAITTTAGTGTEADPWTVVTKEETSEKIGFGYDGTFPALSIVDPELMATVPPFLTACQGFDALFHSTEGYIARCANPVSEALSLKAIELIGKHLPTAVNDGKNMAAREGMAVANTISGMVESLSSCLSEHSLEHALSAYHPDLPHGAGLIMISQAYYTHFARTHACDAKLIDMARALGKENASHPVDFVAALAELQAACGVDNLKMSDYGIRRKDLPKMAKNARDTMGDLFLLDPAPLTEADCIAIYEQSYR</sequence>
<evidence type="ECO:0000313" key="7">
    <source>
        <dbReference type="Proteomes" id="UP000003973"/>
    </source>
</evidence>
<name>C3X2Y5_9BURK</name>
<dbReference type="Pfam" id="PF25137">
    <property type="entry name" value="ADH_Fe_C"/>
    <property type="match status" value="1"/>
</dbReference>
<evidence type="ECO:0000256" key="3">
    <source>
        <dbReference type="ARBA" id="ARBA00023002"/>
    </source>
</evidence>
<dbReference type="EMBL" id="ACDP02000023">
    <property type="protein sequence ID" value="EEO27571.1"/>
    <property type="molecule type" value="Genomic_DNA"/>
</dbReference>
<dbReference type="GO" id="GO:0004022">
    <property type="term" value="F:alcohol dehydrogenase (NAD+) activity"/>
    <property type="evidence" value="ECO:0007669"/>
    <property type="project" value="TreeGrafter"/>
</dbReference>
<dbReference type="Gene3D" id="3.40.50.1970">
    <property type="match status" value="1"/>
</dbReference>
<dbReference type="PANTHER" id="PTHR11496:SF104">
    <property type="entry name" value="3-DEOXY-ALPHA-D-MANNO-OCTULOSONATE 8-OXIDASE"/>
    <property type="match status" value="1"/>
</dbReference>
<evidence type="ECO:0000259" key="5">
    <source>
        <dbReference type="Pfam" id="PF25137"/>
    </source>
</evidence>
<dbReference type="AlphaFoldDB" id="C3X2Y5"/>
<dbReference type="InterPro" id="IPR056798">
    <property type="entry name" value="ADH_Fe_C"/>
</dbReference>
<dbReference type="GO" id="GO:0046872">
    <property type="term" value="F:metal ion binding"/>
    <property type="evidence" value="ECO:0007669"/>
    <property type="project" value="InterPro"/>
</dbReference>
<dbReference type="Pfam" id="PF00465">
    <property type="entry name" value="Fe-ADH"/>
    <property type="match status" value="1"/>
</dbReference>
<evidence type="ECO:0000259" key="4">
    <source>
        <dbReference type="Pfam" id="PF00465"/>
    </source>
</evidence>
<comment type="caution">
    <text evidence="6">The sequence shown here is derived from an EMBL/GenBank/DDBJ whole genome shotgun (WGS) entry which is preliminary data.</text>
</comment>
<dbReference type="InterPro" id="IPR039697">
    <property type="entry name" value="Alcohol_dehydrogenase_Fe"/>
</dbReference>
<feature type="domain" description="Alcohol dehydrogenase iron-type/glycerol dehydrogenase GldA" evidence="4">
    <location>
        <begin position="9"/>
        <end position="182"/>
    </location>
</feature>
<organism evidence="6 7">
    <name type="scientific">Oxalobacter paraformigenes</name>
    <dbReference type="NCBI Taxonomy" id="556268"/>
    <lineage>
        <taxon>Bacteria</taxon>
        <taxon>Pseudomonadati</taxon>
        <taxon>Pseudomonadota</taxon>
        <taxon>Betaproteobacteria</taxon>
        <taxon>Burkholderiales</taxon>
        <taxon>Oxalobacteraceae</taxon>
        <taxon>Oxalobacter</taxon>
    </lineage>
</organism>
<dbReference type="eggNOG" id="COG1454">
    <property type="taxonomic scope" value="Bacteria"/>
</dbReference>
<dbReference type="FunFam" id="3.40.50.1970:FF:000003">
    <property type="entry name" value="Alcohol dehydrogenase, iron-containing"/>
    <property type="match status" value="1"/>
</dbReference>
<gene>
    <name evidence="6" type="ORF">OFAG_00724</name>
</gene>
<dbReference type="RefSeq" id="WP_005876653.1">
    <property type="nucleotide sequence ID" value="NZ_CABMNL010000001.1"/>
</dbReference>
<reference evidence="6" key="1">
    <citation type="submission" date="2011-10" db="EMBL/GenBank/DDBJ databases">
        <title>The Genome Sequence of Oxalobacter formigenes HOxBLS.</title>
        <authorList>
            <consortium name="The Broad Institute Genome Sequencing Platform"/>
            <person name="Earl A."/>
            <person name="Ward D."/>
            <person name="Feldgarden M."/>
            <person name="Gevers D."/>
            <person name="Allison M.J."/>
            <person name="Humphrey S."/>
            <person name="Young S.K."/>
            <person name="Zeng Q."/>
            <person name="Gargeya S."/>
            <person name="Fitzgerald M."/>
            <person name="Haas B."/>
            <person name="Abouelleil A."/>
            <person name="Alvarado L."/>
            <person name="Arachchi H.M."/>
            <person name="Berlin A."/>
            <person name="Brown A."/>
            <person name="Chapman S.B."/>
            <person name="Chen Z."/>
            <person name="Dunbar C."/>
            <person name="Freedman E."/>
            <person name="Gearin G."/>
            <person name="Goldberg J."/>
            <person name="Griggs A."/>
            <person name="Gujja S."/>
            <person name="Heiman D."/>
            <person name="Howarth C."/>
            <person name="Larson L."/>
            <person name="Lui A."/>
            <person name="MacDonald P.J.P."/>
            <person name="Montmayeur A."/>
            <person name="Murphy C."/>
            <person name="Neiman D."/>
            <person name="Pearson M."/>
            <person name="Priest M."/>
            <person name="Roberts A."/>
            <person name="Saif S."/>
            <person name="Shea T."/>
            <person name="Shenoy N."/>
            <person name="Sisk P."/>
            <person name="Stolte C."/>
            <person name="Sykes S."/>
            <person name="Wortman J."/>
            <person name="Nusbaum C."/>
            <person name="Birren B."/>
        </authorList>
    </citation>
    <scope>NUCLEOTIDE SEQUENCE [LARGE SCALE GENOMIC DNA]</scope>
    <source>
        <strain evidence="6">HOxBLS</strain>
    </source>
</reference>
<accession>C3X2Y5</accession>
<keyword evidence="3" id="KW-0560">Oxidoreductase</keyword>
<dbReference type="Proteomes" id="UP000003973">
    <property type="component" value="Unassembled WGS sequence"/>
</dbReference>
<dbReference type="InterPro" id="IPR001670">
    <property type="entry name" value="ADH_Fe/GldA"/>
</dbReference>
<proteinExistence type="inferred from homology"/>
<dbReference type="PANTHER" id="PTHR11496">
    <property type="entry name" value="ALCOHOL DEHYDROGENASE"/>
    <property type="match status" value="1"/>
</dbReference>
<evidence type="ECO:0000313" key="6">
    <source>
        <dbReference type="EMBL" id="EEO27571.1"/>
    </source>
</evidence>
<dbReference type="HOGENOM" id="CLU_007207_0_4_4"/>
<dbReference type="CDD" id="cd08185">
    <property type="entry name" value="Fe-ADH-like"/>
    <property type="match status" value="1"/>
</dbReference>
<dbReference type="Gene3D" id="1.20.1090.10">
    <property type="entry name" value="Dehydroquinate synthase-like - alpha domain"/>
    <property type="match status" value="1"/>
</dbReference>
<evidence type="ECO:0000256" key="2">
    <source>
        <dbReference type="ARBA" id="ARBA00007358"/>
    </source>
</evidence>
<comment type="cofactor">
    <cofactor evidence="1">
        <name>Fe cation</name>
        <dbReference type="ChEBI" id="CHEBI:24875"/>
    </cofactor>
</comment>
<keyword evidence="7" id="KW-1185">Reference proteome</keyword>
<comment type="similarity">
    <text evidence="2">Belongs to the iron-containing alcohol dehydrogenase family.</text>
</comment>
<evidence type="ECO:0000256" key="1">
    <source>
        <dbReference type="ARBA" id="ARBA00001962"/>
    </source>
</evidence>
<protein>
    <recommendedName>
        <fullName evidence="8">Alcohol dehydrogenase</fullName>
    </recommendedName>
</protein>
<evidence type="ECO:0008006" key="8">
    <source>
        <dbReference type="Google" id="ProtNLM"/>
    </source>
</evidence>
<dbReference type="SUPFAM" id="SSF56796">
    <property type="entry name" value="Dehydroquinate synthase-like"/>
    <property type="match status" value="1"/>
</dbReference>